<dbReference type="GO" id="GO:0008017">
    <property type="term" value="F:microtubule binding"/>
    <property type="evidence" value="ECO:0007669"/>
    <property type="project" value="InterPro"/>
</dbReference>
<dbReference type="AlphaFoldDB" id="A0AAD3XID3"/>
<organism evidence="2 3">
    <name type="scientific">Nepenthes gracilis</name>
    <name type="common">Slender pitcher plant</name>
    <dbReference type="NCBI Taxonomy" id="150966"/>
    <lineage>
        <taxon>Eukaryota</taxon>
        <taxon>Viridiplantae</taxon>
        <taxon>Streptophyta</taxon>
        <taxon>Embryophyta</taxon>
        <taxon>Tracheophyta</taxon>
        <taxon>Spermatophyta</taxon>
        <taxon>Magnoliopsida</taxon>
        <taxon>eudicotyledons</taxon>
        <taxon>Gunneridae</taxon>
        <taxon>Pentapetalae</taxon>
        <taxon>Caryophyllales</taxon>
        <taxon>Nepenthaceae</taxon>
        <taxon>Nepenthes</taxon>
    </lineage>
</organism>
<dbReference type="InterPro" id="IPR057600">
    <property type="entry name" value="TORTIFOLIA1/SINE1-2_N"/>
</dbReference>
<dbReference type="InterPro" id="IPR011989">
    <property type="entry name" value="ARM-like"/>
</dbReference>
<gene>
    <name evidence="2" type="ORF">Nepgr_007567</name>
</gene>
<dbReference type="InterPro" id="IPR033337">
    <property type="entry name" value="TORTIFOLIA1/SINE1-2"/>
</dbReference>
<dbReference type="GO" id="GO:0009826">
    <property type="term" value="P:unidimensional cell growth"/>
    <property type="evidence" value="ECO:0007669"/>
    <property type="project" value="TreeGrafter"/>
</dbReference>
<sequence length="241" mass="26845">MVELKQRILYYLSNLSDRDTYQIAIEELETLIRSIHDDPVPKLLKCLFHASSTDPKPTILYYVFKLKVRDACRDAIGLLSTVYVKGEGKNCVIALFVRPLFDAIGENSKGAPVCGAMCLGRVVGAIAPQGLEPLLQSIYECLASADWDTHKANADTLAALALHSSDLIKDGATSTLTILETCPRFPIHIYIWNLSASNNLFMIKPVRDRMTEALELWKKIGGKAMEPLMNKKRHLMARVIA</sequence>
<evidence type="ECO:0000313" key="2">
    <source>
        <dbReference type="EMBL" id="GMH05727.1"/>
    </source>
</evidence>
<dbReference type="PANTHER" id="PTHR31355:SF7">
    <property type="entry name" value="MICROTUBULE-ASSOCIATED PROTEIN TORTIFOLIA1"/>
    <property type="match status" value="1"/>
</dbReference>
<dbReference type="Gene3D" id="1.25.10.10">
    <property type="entry name" value="Leucine-rich Repeat Variant"/>
    <property type="match status" value="1"/>
</dbReference>
<dbReference type="InterPro" id="IPR016024">
    <property type="entry name" value="ARM-type_fold"/>
</dbReference>
<evidence type="ECO:0000259" key="1">
    <source>
        <dbReference type="Pfam" id="PF24714"/>
    </source>
</evidence>
<feature type="domain" description="TORTIFOLIA1/SINE1-2 N-terminal" evidence="1">
    <location>
        <begin position="123"/>
        <end position="182"/>
    </location>
</feature>
<dbReference type="Pfam" id="PF24714">
    <property type="entry name" value="TOR1L1_N"/>
    <property type="match status" value="2"/>
</dbReference>
<dbReference type="EMBL" id="BSYO01000006">
    <property type="protein sequence ID" value="GMH05727.1"/>
    <property type="molecule type" value="Genomic_DNA"/>
</dbReference>
<keyword evidence="3" id="KW-1185">Reference proteome</keyword>
<dbReference type="GO" id="GO:0010005">
    <property type="term" value="C:cortical microtubule, transverse to long axis"/>
    <property type="evidence" value="ECO:0007669"/>
    <property type="project" value="TreeGrafter"/>
</dbReference>
<reference evidence="2" key="1">
    <citation type="submission" date="2023-05" db="EMBL/GenBank/DDBJ databases">
        <title>Nepenthes gracilis genome sequencing.</title>
        <authorList>
            <person name="Fukushima K."/>
        </authorList>
    </citation>
    <scope>NUCLEOTIDE SEQUENCE</scope>
    <source>
        <strain evidence="2">SING2019-196</strain>
    </source>
</reference>
<feature type="domain" description="TORTIFOLIA1/SINE1-2 N-terminal" evidence="1">
    <location>
        <begin position="2"/>
        <end position="55"/>
    </location>
</feature>
<name>A0AAD3XID3_NEPGR</name>
<proteinExistence type="predicted"/>
<evidence type="ECO:0000313" key="3">
    <source>
        <dbReference type="Proteomes" id="UP001279734"/>
    </source>
</evidence>
<dbReference type="Proteomes" id="UP001279734">
    <property type="component" value="Unassembled WGS sequence"/>
</dbReference>
<dbReference type="GO" id="GO:0010031">
    <property type="term" value="P:circumnutation"/>
    <property type="evidence" value="ECO:0007669"/>
    <property type="project" value="TreeGrafter"/>
</dbReference>
<accession>A0AAD3XID3</accession>
<protein>
    <recommendedName>
        <fullName evidence="1">TORTIFOLIA1/SINE1-2 N-terminal domain-containing protein</fullName>
    </recommendedName>
</protein>
<dbReference type="SUPFAM" id="SSF48371">
    <property type="entry name" value="ARM repeat"/>
    <property type="match status" value="1"/>
</dbReference>
<dbReference type="PANTHER" id="PTHR31355">
    <property type="entry name" value="MICROTUBULE-ASSOCIATED PROTEIN TORTIFOLIA1"/>
    <property type="match status" value="1"/>
</dbReference>
<comment type="caution">
    <text evidence="2">The sequence shown here is derived from an EMBL/GenBank/DDBJ whole genome shotgun (WGS) entry which is preliminary data.</text>
</comment>